<comment type="caution">
    <text evidence="3">The sequence shown here is derived from an EMBL/GenBank/DDBJ whole genome shotgun (WGS) entry which is preliminary data.</text>
</comment>
<evidence type="ECO:0000313" key="4">
    <source>
        <dbReference type="Proteomes" id="UP001642360"/>
    </source>
</evidence>
<dbReference type="InterPro" id="IPR008889">
    <property type="entry name" value="VQ"/>
</dbReference>
<feature type="domain" description="VQ" evidence="2">
    <location>
        <begin position="59"/>
        <end position="84"/>
    </location>
</feature>
<feature type="non-terminal residue" evidence="3">
    <location>
        <position position="1"/>
    </location>
</feature>
<dbReference type="Proteomes" id="UP001642360">
    <property type="component" value="Unassembled WGS sequence"/>
</dbReference>
<feature type="compositionally biased region" description="Polar residues" evidence="1">
    <location>
        <begin position="79"/>
        <end position="88"/>
    </location>
</feature>
<gene>
    <name evidence="3" type="ORF">ILEXP_LOCUS24919</name>
</gene>
<organism evidence="3 4">
    <name type="scientific">Ilex paraguariensis</name>
    <name type="common">yerba mate</name>
    <dbReference type="NCBI Taxonomy" id="185542"/>
    <lineage>
        <taxon>Eukaryota</taxon>
        <taxon>Viridiplantae</taxon>
        <taxon>Streptophyta</taxon>
        <taxon>Embryophyta</taxon>
        <taxon>Tracheophyta</taxon>
        <taxon>Spermatophyta</taxon>
        <taxon>Magnoliopsida</taxon>
        <taxon>eudicotyledons</taxon>
        <taxon>Gunneridae</taxon>
        <taxon>Pentapetalae</taxon>
        <taxon>asterids</taxon>
        <taxon>campanulids</taxon>
        <taxon>Aquifoliales</taxon>
        <taxon>Aquifoliaceae</taxon>
        <taxon>Ilex</taxon>
    </lineage>
</organism>
<dbReference type="AlphaFoldDB" id="A0ABC8SGR6"/>
<proteinExistence type="predicted"/>
<dbReference type="EMBL" id="CAUOFW020002839">
    <property type="protein sequence ID" value="CAK9156381.1"/>
    <property type="molecule type" value="Genomic_DNA"/>
</dbReference>
<evidence type="ECO:0000313" key="3">
    <source>
        <dbReference type="EMBL" id="CAK9156381.1"/>
    </source>
</evidence>
<evidence type="ECO:0000259" key="2">
    <source>
        <dbReference type="Pfam" id="PF05678"/>
    </source>
</evidence>
<feature type="region of interest" description="Disordered" evidence="1">
    <location>
        <begin position="1"/>
        <end position="38"/>
    </location>
</feature>
<feature type="compositionally biased region" description="Low complexity" evidence="1">
    <location>
        <begin position="1"/>
        <end position="19"/>
    </location>
</feature>
<dbReference type="InterPro" id="IPR039610">
    <property type="entry name" value="VQ29"/>
</dbReference>
<reference evidence="3 4" key="1">
    <citation type="submission" date="2024-02" db="EMBL/GenBank/DDBJ databases">
        <authorList>
            <person name="Vignale AGUSTIN F."/>
            <person name="Sosa J E."/>
            <person name="Modenutti C."/>
        </authorList>
    </citation>
    <scope>NUCLEOTIDE SEQUENCE [LARGE SCALE GENOMIC DNA]</scope>
</reference>
<keyword evidence="4" id="KW-1185">Reference proteome</keyword>
<name>A0ABC8SGR6_9AQUA</name>
<dbReference type="Pfam" id="PF05678">
    <property type="entry name" value="VQ"/>
    <property type="match status" value="1"/>
</dbReference>
<sequence length="186" mass="20227">ETIMESYSYSYTSSSSSSSIYQRKKTNAKPPPGFLSSLHSVRKHPAKMMKKPIAPLPPTPPKVYMVDYVNFKEVVQKLTGPQDQSQPRRLQEVAPPPLNLSTSAFSDGRDLEGALQLFPSPAETPLSATFREMMTDTLDGKTRNFSESFGALSPLSFSLSPSSLALCSSLLMSPGTLSSCEQGTVL</sequence>
<dbReference type="PANTHER" id="PTHR34794:SF1">
    <property type="entry name" value="OS10G0101800 PROTEIN"/>
    <property type="match status" value="1"/>
</dbReference>
<accession>A0ABC8SGR6</accession>
<dbReference type="PANTHER" id="PTHR34794">
    <property type="entry name" value="EXPRESSED PROTEIN"/>
    <property type="match status" value="1"/>
</dbReference>
<protein>
    <recommendedName>
        <fullName evidence="2">VQ domain-containing protein</fullName>
    </recommendedName>
</protein>
<evidence type="ECO:0000256" key="1">
    <source>
        <dbReference type="SAM" id="MobiDB-lite"/>
    </source>
</evidence>
<feature type="region of interest" description="Disordered" evidence="1">
    <location>
        <begin position="78"/>
        <end position="98"/>
    </location>
</feature>